<keyword evidence="6" id="KW-1185">Reference proteome</keyword>
<feature type="region of interest" description="Disordered" evidence="4">
    <location>
        <begin position="125"/>
        <end position="144"/>
    </location>
</feature>
<dbReference type="PANTHER" id="PTHR12214">
    <property type="entry name" value="GC-RICH SEQUENCE DNA-BINDING FACTOR"/>
    <property type="match status" value="1"/>
</dbReference>
<sequence>MSDSPVIFKRSKPKLGQRAREKSPDTNDATSDVTSQAGDESPITLASKLKNKAKRSKPKSRLSFGGDDNTEGDEELFQVKKSNLSQKLKLGSHPGSPASLPASLDQANISNGSPSYSAAYLSELKASTPSSRRPPLNDPYDADMSMDGEIYMQSIDSVDVFADNDSAIPSESSILNAKQKRERIRTTVTSNGEDYISLSVIKRSEESKGPHPESRLMREEDELGEGDDEFAEYTSAQERIPLGKKSKKVAASKRKEAMQEMIEDAAEEDDETMEWEQEQLRRGGHLANDSIDAAPTKQVYKAAPIPTSTPIPTLDSAIARLAQSLTTLTTSHVTNTTAISSLAEEREQLDKKEQEMREMVRKAEAKRSWFVAFREWVESVATFLDEKFPQLEKLEDEHVSILKEQSDMITQRRHADDEDDLSLFFGTLPTPPQPDTEEVDELGRTIPRANPAAARRDRITARAARRLRHHTTSTKTQTDEEGYSTDSSLPPPDSADLATALNKLSTSARAILSDVRAEGFKNPSLGLGKWFGEWRERYGDVYSGAWGGLGLVGAWEFWVRLEIVGWNPIEDTRTSLDSFAWYSALHEYSRSPAEEDEEPEMGPDGDLVSAMISTAIVPRLCKIVEGGALDPYSANSLRRMVDLAEQVEASVERGSQKFQALLKSVYMVFANEVSTTESLLAPYLSLNHPPFNPESIPARRRFLARRTKLGQNIVRWRKYTGERFGIGELATRLVVRCIAPVADGGWDVGGEECVRKVVAILPSELVPASLKSCL</sequence>
<evidence type="ECO:0000313" key="5">
    <source>
        <dbReference type="EMBL" id="KIM80946.1"/>
    </source>
</evidence>
<dbReference type="PANTHER" id="PTHR12214:SF0">
    <property type="entry name" value="LD29489P"/>
    <property type="match status" value="1"/>
</dbReference>
<organism evidence="5 6">
    <name type="scientific">Piloderma croceum (strain F 1598)</name>
    <dbReference type="NCBI Taxonomy" id="765440"/>
    <lineage>
        <taxon>Eukaryota</taxon>
        <taxon>Fungi</taxon>
        <taxon>Dikarya</taxon>
        <taxon>Basidiomycota</taxon>
        <taxon>Agaricomycotina</taxon>
        <taxon>Agaricomycetes</taxon>
        <taxon>Agaricomycetidae</taxon>
        <taxon>Atheliales</taxon>
        <taxon>Atheliaceae</taxon>
        <taxon>Piloderma</taxon>
    </lineage>
</organism>
<keyword evidence="3" id="KW-0175">Coiled coil</keyword>
<accession>A0A0C3FNZ9</accession>
<evidence type="ECO:0000256" key="2">
    <source>
        <dbReference type="ARBA" id="ARBA00023242"/>
    </source>
</evidence>
<dbReference type="EMBL" id="KN833001">
    <property type="protein sequence ID" value="KIM80946.1"/>
    <property type="molecule type" value="Genomic_DNA"/>
</dbReference>
<evidence type="ECO:0000313" key="6">
    <source>
        <dbReference type="Proteomes" id="UP000054166"/>
    </source>
</evidence>
<feature type="compositionally biased region" description="Basic residues" evidence="4">
    <location>
        <begin position="49"/>
        <end position="60"/>
    </location>
</feature>
<evidence type="ECO:0008006" key="7">
    <source>
        <dbReference type="Google" id="ProtNLM"/>
    </source>
</evidence>
<keyword evidence="2" id="KW-0539">Nucleus</keyword>
<name>A0A0C3FNZ9_PILCF</name>
<dbReference type="GO" id="GO:0000390">
    <property type="term" value="P:spliceosomal complex disassembly"/>
    <property type="evidence" value="ECO:0007669"/>
    <property type="project" value="InterPro"/>
</dbReference>
<reference evidence="6" key="2">
    <citation type="submission" date="2015-01" db="EMBL/GenBank/DDBJ databases">
        <title>Evolutionary Origins and Diversification of the Mycorrhizal Mutualists.</title>
        <authorList>
            <consortium name="DOE Joint Genome Institute"/>
            <consortium name="Mycorrhizal Genomics Consortium"/>
            <person name="Kohler A."/>
            <person name="Kuo A."/>
            <person name="Nagy L.G."/>
            <person name="Floudas D."/>
            <person name="Copeland A."/>
            <person name="Barry K.W."/>
            <person name="Cichocki N."/>
            <person name="Veneault-Fourrey C."/>
            <person name="LaButti K."/>
            <person name="Lindquist E.A."/>
            <person name="Lipzen A."/>
            <person name="Lundell T."/>
            <person name="Morin E."/>
            <person name="Murat C."/>
            <person name="Riley R."/>
            <person name="Ohm R."/>
            <person name="Sun H."/>
            <person name="Tunlid A."/>
            <person name="Henrissat B."/>
            <person name="Grigoriev I.V."/>
            <person name="Hibbett D.S."/>
            <person name="Martin F."/>
        </authorList>
    </citation>
    <scope>NUCLEOTIDE SEQUENCE [LARGE SCALE GENOMIC DNA]</scope>
    <source>
        <strain evidence="6">F 1598</strain>
    </source>
</reference>
<feature type="region of interest" description="Disordered" evidence="4">
    <location>
        <begin position="202"/>
        <end position="227"/>
    </location>
</feature>
<feature type="region of interest" description="Disordered" evidence="4">
    <location>
        <begin position="1"/>
        <end position="73"/>
    </location>
</feature>
<evidence type="ECO:0000256" key="1">
    <source>
        <dbReference type="ARBA" id="ARBA00004123"/>
    </source>
</evidence>
<feature type="compositionally biased region" description="Polar residues" evidence="4">
    <location>
        <begin position="26"/>
        <end position="38"/>
    </location>
</feature>
<dbReference type="AlphaFoldDB" id="A0A0C3FNZ9"/>
<comment type="subcellular location">
    <subcellularLocation>
        <location evidence="1">Nucleus</location>
    </subcellularLocation>
</comment>
<protein>
    <recommendedName>
        <fullName evidence="7">GCF C-terminal domain-containing protein</fullName>
    </recommendedName>
</protein>
<dbReference type="HOGENOM" id="CLU_020074_0_0_1"/>
<evidence type="ECO:0000256" key="4">
    <source>
        <dbReference type="SAM" id="MobiDB-lite"/>
    </source>
</evidence>
<dbReference type="InterPro" id="IPR028211">
    <property type="entry name" value="Ntr2"/>
</dbReference>
<dbReference type="Pfam" id="PF15458">
    <property type="entry name" value="NTR2"/>
    <property type="match status" value="1"/>
</dbReference>
<dbReference type="STRING" id="765440.A0A0C3FNZ9"/>
<dbReference type="InterPro" id="IPR012890">
    <property type="entry name" value="GCFC2-like"/>
</dbReference>
<gene>
    <name evidence="5" type="ORF">PILCRDRAFT_821805</name>
</gene>
<feature type="region of interest" description="Disordered" evidence="4">
    <location>
        <begin position="464"/>
        <end position="494"/>
    </location>
</feature>
<feature type="compositionally biased region" description="Basic and acidic residues" evidence="4">
    <location>
        <begin position="202"/>
        <end position="218"/>
    </location>
</feature>
<feature type="coiled-coil region" evidence="3">
    <location>
        <begin position="335"/>
        <end position="366"/>
    </location>
</feature>
<feature type="coiled-coil region" evidence="3">
    <location>
        <begin position="248"/>
        <end position="278"/>
    </location>
</feature>
<proteinExistence type="predicted"/>
<feature type="region of interest" description="Disordered" evidence="4">
    <location>
        <begin position="87"/>
        <end position="115"/>
    </location>
</feature>
<dbReference type="OrthoDB" id="429427at2759"/>
<dbReference type="GO" id="GO:0003677">
    <property type="term" value="F:DNA binding"/>
    <property type="evidence" value="ECO:0007669"/>
    <property type="project" value="InterPro"/>
</dbReference>
<dbReference type="Proteomes" id="UP000054166">
    <property type="component" value="Unassembled WGS sequence"/>
</dbReference>
<dbReference type="InParanoid" id="A0A0C3FNZ9"/>
<dbReference type="GO" id="GO:0071008">
    <property type="term" value="C:U2-type post-mRNA release spliceosomal complex"/>
    <property type="evidence" value="ECO:0007669"/>
    <property type="project" value="InterPro"/>
</dbReference>
<evidence type="ECO:0000256" key="3">
    <source>
        <dbReference type="SAM" id="Coils"/>
    </source>
</evidence>
<reference evidence="5 6" key="1">
    <citation type="submission" date="2014-04" db="EMBL/GenBank/DDBJ databases">
        <authorList>
            <consortium name="DOE Joint Genome Institute"/>
            <person name="Kuo A."/>
            <person name="Tarkka M."/>
            <person name="Buscot F."/>
            <person name="Kohler A."/>
            <person name="Nagy L.G."/>
            <person name="Floudas D."/>
            <person name="Copeland A."/>
            <person name="Barry K.W."/>
            <person name="Cichocki N."/>
            <person name="Veneault-Fourrey C."/>
            <person name="LaButti K."/>
            <person name="Lindquist E.A."/>
            <person name="Lipzen A."/>
            <person name="Lundell T."/>
            <person name="Morin E."/>
            <person name="Murat C."/>
            <person name="Sun H."/>
            <person name="Tunlid A."/>
            <person name="Henrissat B."/>
            <person name="Grigoriev I.V."/>
            <person name="Hibbett D.S."/>
            <person name="Martin F."/>
            <person name="Nordberg H.P."/>
            <person name="Cantor M.N."/>
            <person name="Hua S.X."/>
        </authorList>
    </citation>
    <scope>NUCLEOTIDE SEQUENCE [LARGE SCALE GENOMIC DNA]</scope>
    <source>
        <strain evidence="5 6">F 1598</strain>
    </source>
</reference>
<feature type="compositionally biased region" description="Polar residues" evidence="4">
    <location>
        <begin position="105"/>
        <end position="115"/>
    </location>
</feature>